<organism evidence="2">
    <name type="scientific">Sigmofec virus UA08Rod_6800</name>
    <dbReference type="NCBI Taxonomy" id="2929240"/>
    <lineage>
        <taxon>Viruses</taxon>
        <taxon>Monodnaviria</taxon>
        <taxon>Sangervirae</taxon>
        <taxon>Phixviricota</taxon>
        <taxon>Malgrandaviricetes</taxon>
        <taxon>Petitvirales</taxon>
        <taxon>Microviridae</taxon>
    </lineage>
</organism>
<protein>
    <submittedName>
        <fullName evidence="2">Replication initiator protein</fullName>
    </submittedName>
</protein>
<proteinExistence type="predicted"/>
<evidence type="ECO:0000313" key="2">
    <source>
        <dbReference type="EMBL" id="UPW40802.1"/>
    </source>
</evidence>
<sequence>MRCLSPILIKNARGEIMRVSCKQCISCRLNRSQEWTIRLMDELKDRDYAVFLTLTYDDEHLPRVSDEYATLDYKDVQLYWKRVRKALGKDYRIRYYVCGEYGTKFGRPHYHAIVYCDFNNCVSGMRLQFERRLQEVLRMFWSYGFVYFGDVNPRSCAYVARYCVKLLTGKASKYYSERNIRPEFARQSRRPGIAGEHVHKFAEEYRRFKCKRWKGKDVALPRFYKDKTYEEMDRIFERASLAVADALKIKKFQQRIKDVGIAQASKEDYESEIQEELNLLSRFSLGKRNKIK</sequence>
<reference evidence="2" key="1">
    <citation type="submission" date="2022-02" db="EMBL/GenBank/DDBJ databases">
        <title>Towards deciphering the DNA virus diversity associated with rodent species in the families Cricetidae and Heteromyidae.</title>
        <authorList>
            <person name="Lund M."/>
            <person name="Larsen B.B."/>
            <person name="Gryseels S."/>
            <person name="Kraberger S."/>
            <person name="Rowsey D.M."/>
            <person name="Steger L."/>
            <person name="Yule K.M."/>
            <person name="Upham N.S."/>
            <person name="Worobey M."/>
            <person name="Van Doorslaer K."/>
            <person name="Varsani A."/>
        </authorList>
    </citation>
    <scope>NUCLEOTIDE SEQUENCE</scope>
    <source>
        <strain evidence="2">UA08Rod_6800</strain>
    </source>
</reference>
<dbReference type="InterPro" id="IPR056906">
    <property type="entry name" value="ORF2/G2P_dom"/>
</dbReference>
<accession>A0A976N0L6</accession>
<name>A0A976N0L6_9VIRU</name>
<feature type="domain" description="Replication-associated protein ORF2/G2P" evidence="1">
    <location>
        <begin position="50"/>
        <end position="165"/>
    </location>
</feature>
<dbReference type="EMBL" id="OM869499">
    <property type="protein sequence ID" value="UPW40802.1"/>
    <property type="molecule type" value="Genomic_DNA"/>
</dbReference>
<dbReference type="Pfam" id="PF23343">
    <property type="entry name" value="REP_ORF2-G2P"/>
    <property type="match status" value="1"/>
</dbReference>
<evidence type="ECO:0000259" key="1">
    <source>
        <dbReference type="Pfam" id="PF23343"/>
    </source>
</evidence>